<keyword evidence="6" id="KW-0539">Nucleus</keyword>
<dbReference type="AlphaFoldDB" id="A0A2T6ZZ50"/>
<dbReference type="SUPFAM" id="SSF47113">
    <property type="entry name" value="Histone-fold"/>
    <property type="match status" value="1"/>
</dbReference>
<dbReference type="GO" id="GO:0000786">
    <property type="term" value="C:nucleosome"/>
    <property type="evidence" value="ECO:0007669"/>
    <property type="project" value="UniProtKB-KW"/>
</dbReference>
<sequence length="133" mass="15185">MAKKGYVVKQPAKVKAAKAKAKAKAKARRYRPGERAIREIRLMQRTIKPAIPNAPFYRVIRELANERVSMMAGEFNYRWQSTALQALKEATEAFLVHLLEDSNLCAIHANRVTIMIKDMRLARRIRGHWGGLG</sequence>
<gene>
    <name evidence="9" type="ORF">B9Z19DRAFT_973877</name>
</gene>
<evidence type="ECO:0000259" key="8">
    <source>
        <dbReference type="Pfam" id="PF00125"/>
    </source>
</evidence>
<dbReference type="Gene3D" id="1.10.20.10">
    <property type="entry name" value="Histone, subunit A"/>
    <property type="match status" value="1"/>
</dbReference>
<keyword evidence="10" id="KW-1185">Reference proteome</keyword>
<comment type="subcellular location">
    <subcellularLocation>
        <location evidence="2">Chromosome</location>
    </subcellularLocation>
    <subcellularLocation>
        <location evidence="1">Nucleus</location>
    </subcellularLocation>
</comment>
<dbReference type="PRINTS" id="PR00622">
    <property type="entry name" value="HISTONEH3"/>
</dbReference>
<name>A0A2T6ZZ50_TUBBO</name>
<dbReference type="EMBL" id="NESQ01000058">
    <property type="protein sequence ID" value="PUU80751.1"/>
    <property type="molecule type" value="Genomic_DNA"/>
</dbReference>
<reference evidence="9 10" key="1">
    <citation type="submission" date="2017-04" db="EMBL/GenBank/DDBJ databases">
        <title>Draft genome sequence of Tuber borchii Vittad., a whitish edible truffle.</title>
        <authorList>
            <consortium name="DOE Joint Genome Institute"/>
            <person name="Murat C."/>
            <person name="Kuo A."/>
            <person name="Barry K.W."/>
            <person name="Clum A."/>
            <person name="Dockter R.B."/>
            <person name="Fauchery L."/>
            <person name="Iotti M."/>
            <person name="Kohler A."/>
            <person name="Labutti K."/>
            <person name="Lindquist E.A."/>
            <person name="Lipzen A."/>
            <person name="Ohm R.A."/>
            <person name="Wang M."/>
            <person name="Grigoriev I.V."/>
            <person name="Zambonelli A."/>
            <person name="Martin F.M."/>
        </authorList>
    </citation>
    <scope>NUCLEOTIDE SEQUENCE [LARGE SCALE GENOMIC DNA]</scope>
    <source>
        <strain evidence="9 10">Tbo3840</strain>
    </source>
</reference>
<dbReference type="GO" id="GO:0030527">
    <property type="term" value="F:structural constituent of chromatin"/>
    <property type="evidence" value="ECO:0007669"/>
    <property type="project" value="InterPro"/>
</dbReference>
<dbReference type="Proteomes" id="UP000244722">
    <property type="component" value="Unassembled WGS sequence"/>
</dbReference>
<keyword evidence="7" id="KW-0544">Nucleosome core</keyword>
<dbReference type="FunFam" id="1.10.20.10:FF:000085">
    <property type="entry name" value="Histone H3.2"/>
    <property type="match status" value="1"/>
</dbReference>
<organism evidence="9 10">
    <name type="scientific">Tuber borchii</name>
    <name type="common">White truffle</name>
    <dbReference type="NCBI Taxonomy" id="42251"/>
    <lineage>
        <taxon>Eukaryota</taxon>
        <taxon>Fungi</taxon>
        <taxon>Dikarya</taxon>
        <taxon>Ascomycota</taxon>
        <taxon>Pezizomycotina</taxon>
        <taxon>Pezizomycetes</taxon>
        <taxon>Pezizales</taxon>
        <taxon>Tuberaceae</taxon>
        <taxon>Tuber</taxon>
    </lineage>
</organism>
<protein>
    <submittedName>
        <fullName evidence="9">Histone-fold-containing protein</fullName>
    </submittedName>
</protein>
<dbReference type="GO" id="GO:0046982">
    <property type="term" value="F:protein heterodimerization activity"/>
    <property type="evidence" value="ECO:0007669"/>
    <property type="project" value="InterPro"/>
</dbReference>
<keyword evidence="5" id="KW-0238">DNA-binding</keyword>
<comment type="caution">
    <text evidence="9">The sequence shown here is derived from an EMBL/GenBank/DDBJ whole genome shotgun (WGS) entry which is preliminary data.</text>
</comment>
<evidence type="ECO:0000313" key="9">
    <source>
        <dbReference type="EMBL" id="PUU80751.1"/>
    </source>
</evidence>
<evidence type="ECO:0000256" key="7">
    <source>
        <dbReference type="ARBA" id="ARBA00023269"/>
    </source>
</evidence>
<evidence type="ECO:0000256" key="3">
    <source>
        <dbReference type="ARBA" id="ARBA00010343"/>
    </source>
</evidence>
<evidence type="ECO:0000256" key="2">
    <source>
        <dbReference type="ARBA" id="ARBA00004286"/>
    </source>
</evidence>
<dbReference type="PANTHER" id="PTHR45810:SF17">
    <property type="entry name" value="HISTONE H3-LIKE CENTROMERIC PROTEIN A"/>
    <property type="match status" value="1"/>
</dbReference>
<dbReference type="GO" id="GO:0005634">
    <property type="term" value="C:nucleus"/>
    <property type="evidence" value="ECO:0007669"/>
    <property type="project" value="UniProtKB-SubCell"/>
</dbReference>
<proteinExistence type="inferred from homology"/>
<evidence type="ECO:0000256" key="1">
    <source>
        <dbReference type="ARBA" id="ARBA00004123"/>
    </source>
</evidence>
<dbReference type="GO" id="GO:0003677">
    <property type="term" value="F:DNA binding"/>
    <property type="evidence" value="ECO:0007669"/>
    <property type="project" value="UniProtKB-KW"/>
</dbReference>
<keyword evidence="4" id="KW-0158">Chromosome</keyword>
<evidence type="ECO:0000256" key="6">
    <source>
        <dbReference type="ARBA" id="ARBA00023242"/>
    </source>
</evidence>
<dbReference type="SMART" id="SM00428">
    <property type="entry name" value="H3"/>
    <property type="match status" value="1"/>
</dbReference>
<evidence type="ECO:0000256" key="4">
    <source>
        <dbReference type="ARBA" id="ARBA00022454"/>
    </source>
</evidence>
<dbReference type="OrthoDB" id="842664at2759"/>
<evidence type="ECO:0000313" key="10">
    <source>
        <dbReference type="Proteomes" id="UP000244722"/>
    </source>
</evidence>
<dbReference type="PANTHER" id="PTHR45810">
    <property type="entry name" value="HISTONE H3.2"/>
    <property type="match status" value="1"/>
</dbReference>
<accession>A0A2T6ZZ50</accession>
<dbReference type="STRING" id="42251.A0A2T6ZZ50"/>
<evidence type="ECO:0000256" key="5">
    <source>
        <dbReference type="ARBA" id="ARBA00023125"/>
    </source>
</evidence>
<feature type="domain" description="Core Histone H2A/H2B/H3" evidence="8">
    <location>
        <begin position="32"/>
        <end position="125"/>
    </location>
</feature>
<dbReference type="Pfam" id="PF00125">
    <property type="entry name" value="Histone"/>
    <property type="match status" value="1"/>
</dbReference>
<dbReference type="CDD" id="cd22911">
    <property type="entry name" value="HFD_H3"/>
    <property type="match status" value="1"/>
</dbReference>
<dbReference type="InterPro" id="IPR000164">
    <property type="entry name" value="Histone_H3/CENP-A"/>
</dbReference>
<comment type="similarity">
    <text evidence="3">Belongs to the histone H3 family.</text>
</comment>
<dbReference type="InterPro" id="IPR009072">
    <property type="entry name" value="Histone-fold"/>
</dbReference>
<dbReference type="InterPro" id="IPR007125">
    <property type="entry name" value="H2A/H2B/H3"/>
</dbReference>